<keyword evidence="5 7" id="KW-1133">Transmembrane helix</keyword>
<name>A0A6H9XRU3_9CORY</name>
<keyword evidence="4 7" id="KW-0812">Transmembrane</keyword>
<dbReference type="PANTHER" id="PTHR40043:SF1">
    <property type="entry name" value="UPF0719 INNER MEMBRANE PROTEIN YJFL"/>
    <property type="match status" value="1"/>
</dbReference>
<dbReference type="Pfam" id="PF03994">
    <property type="entry name" value="DUF350"/>
    <property type="match status" value="1"/>
</dbReference>
<dbReference type="PANTHER" id="PTHR40043">
    <property type="entry name" value="UPF0719 INNER MEMBRANE PROTEIN YJFL"/>
    <property type="match status" value="1"/>
</dbReference>
<gene>
    <name evidence="8" type="ORF">NCTC10254_00291</name>
</gene>
<organism evidence="8 9">
    <name type="scientific">Corynebacterium matruchotii</name>
    <dbReference type="NCBI Taxonomy" id="43768"/>
    <lineage>
        <taxon>Bacteria</taxon>
        <taxon>Bacillati</taxon>
        <taxon>Actinomycetota</taxon>
        <taxon>Actinomycetes</taxon>
        <taxon>Mycobacteriales</taxon>
        <taxon>Corynebacteriaceae</taxon>
        <taxon>Corynebacterium</taxon>
    </lineage>
</organism>
<accession>A0A6G9DCC2</accession>
<reference evidence="8 9" key="1">
    <citation type="submission" date="2018-06" db="EMBL/GenBank/DDBJ databases">
        <authorList>
            <consortium name="Pathogen Informatics"/>
            <person name="Doyle S."/>
        </authorList>
    </citation>
    <scope>NUCLEOTIDE SEQUENCE [LARGE SCALE GENOMIC DNA]</scope>
    <source>
        <strain evidence="8 9">NCTC10254</strain>
    </source>
</reference>
<evidence type="ECO:0000256" key="5">
    <source>
        <dbReference type="ARBA" id="ARBA00022989"/>
    </source>
</evidence>
<evidence type="ECO:0000256" key="2">
    <source>
        <dbReference type="ARBA" id="ARBA00005779"/>
    </source>
</evidence>
<evidence type="ECO:0000313" key="9">
    <source>
        <dbReference type="Proteomes" id="UP000249886"/>
    </source>
</evidence>
<feature type="transmembrane region" description="Helical" evidence="7">
    <location>
        <begin position="95"/>
        <end position="120"/>
    </location>
</feature>
<evidence type="ECO:0000313" key="8">
    <source>
        <dbReference type="EMBL" id="SPW23927.1"/>
    </source>
</evidence>
<keyword evidence="6 7" id="KW-0472">Membrane</keyword>
<comment type="caution">
    <text evidence="8">The sequence shown here is derived from an EMBL/GenBank/DDBJ whole genome shotgun (WGS) entry which is preliminary data.</text>
</comment>
<protein>
    <submittedName>
        <fullName evidence="8">Hypothetical membrane protein</fullName>
    </submittedName>
</protein>
<dbReference type="RefSeq" id="WP_005524018.1">
    <property type="nucleotide sequence ID" value="NZ_CAUUEQ010000088.1"/>
</dbReference>
<keyword evidence="3" id="KW-1003">Cell membrane</keyword>
<accession>A0A6H9XRU3</accession>
<comment type="similarity">
    <text evidence="2">Belongs to the UPF0719 family.</text>
</comment>
<evidence type="ECO:0000256" key="3">
    <source>
        <dbReference type="ARBA" id="ARBA00022475"/>
    </source>
</evidence>
<proteinExistence type="inferred from homology"/>
<dbReference type="AlphaFoldDB" id="A0A6H9XRU3"/>
<dbReference type="EMBL" id="UARK01000001">
    <property type="protein sequence ID" value="SPW23927.1"/>
    <property type="molecule type" value="Genomic_DNA"/>
</dbReference>
<comment type="subcellular location">
    <subcellularLocation>
        <location evidence="1">Cell membrane</location>
        <topology evidence="1">Multi-pass membrane protein</topology>
    </subcellularLocation>
</comment>
<feature type="transmembrane region" description="Helical" evidence="7">
    <location>
        <begin position="141"/>
        <end position="159"/>
    </location>
</feature>
<feature type="transmembrane region" description="Helical" evidence="7">
    <location>
        <begin position="69"/>
        <end position="89"/>
    </location>
</feature>
<feature type="transmembrane region" description="Helical" evidence="7">
    <location>
        <begin position="28"/>
        <end position="48"/>
    </location>
</feature>
<sequence length="160" mass="16901">MYHILLAAQPTALLTEVPAPDQPLGQGVISTLAYFVLSMAIFGIGFIVQDLLTPGKFRKQVFVDNLPNACVLAGSQAIAIGIVLAAAISTSPTDLVAGLIATAVYGTVGLVLQTIFLVLLEWLNPEKFRYVVEDTKLRPSVLLSGIILIVVGVINAACLL</sequence>
<evidence type="ECO:0000256" key="4">
    <source>
        <dbReference type="ARBA" id="ARBA00022692"/>
    </source>
</evidence>
<evidence type="ECO:0000256" key="7">
    <source>
        <dbReference type="SAM" id="Phobius"/>
    </source>
</evidence>
<dbReference type="GeneID" id="84573258"/>
<dbReference type="InterPro" id="IPR007140">
    <property type="entry name" value="DUF350"/>
</dbReference>
<dbReference type="Proteomes" id="UP000249886">
    <property type="component" value="Unassembled WGS sequence"/>
</dbReference>
<dbReference type="GO" id="GO:0005886">
    <property type="term" value="C:plasma membrane"/>
    <property type="evidence" value="ECO:0007669"/>
    <property type="project" value="UniProtKB-SubCell"/>
</dbReference>
<evidence type="ECO:0000256" key="1">
    <source>
        <dbReference type="ARBA" id="ARBA00004651"/>
    </source>
</evidence>
<evidence type="ECO:0000256" key="6">
    <source>
        <dbReference type="ARBA" id="ARBA00023136"/>
    </source>
</evidence>